<gene>
    <name evidence="2" type="ORF">SNOG_12380</name>
</gene>
<feature type="region of interest" description="Disordered" evidence="1">
    <location>
        <begin position="96"/>
        <end position="123"/>
    </location>
</feature>
<feature type="compositionally biased region" description="Polar residues" evidence="1">
    <location>
        <begin position="136"/>
        <end position="167"/>
    </location>
</feature>
<evidence type="ECO:0000256" key="1">
    <source>
        <dbReference type="SAM" id="MobiDB-lite"/>
    </source>
</evidence>
<dbReference type="KEGG" id="pno:SNOG_12380"/>
<dbReference type="VEuPathDB" id="FungiDB:JI435_447020"/>
<dbReference type="InParanoid" id="Q0U784"/>
<dbReference type="RefSeq" id="XP_001802603.1">
    <property type="nucleotide sequence ID" value="XM_001802551.1"/>
</dbReference>
<feature type="compositionally biased region" description="Low complexity" evidence="1">
    <location>
        <begin position="96"/>
        <end position="106"/>
    </location>
</feature>
<dbReference type="GeneID" id="5979512"/>
<dbReference type="EMBL" id="CH445346">
    <property type="protein sequence ID" value="EAT80193.1"/>
    <property type="molecule type" value="Genomic_DNA"/>
</dbReference>
<accession>Q0U784</accession>
<dbReference type="AlphaFoldDB" id="Q0U784"/>
<sequence>MLVGPMAPPAMLFRLPHSTILLNDSNPNWHSPQWTASICIYRKFYHTEWSIKFTPLYDLCYFSVHSLYFSTHILKMSGFPLFMGMMKAGHAVAQSSAPARSTSSPAGNTAANIPSKASHPTTPHANREIVQAFTMSTVTSSQDATPNYSSQPATSSPLRSSVQSVTMAPQGADKNQDTAPNRTQQTT</sequence>
<organism evidence="2 3">
    <name type="scientific">Phaeosphaeria nodorum (strain SN15 / ATCC MYA-4574 / FGSC 10173)</name>
    <name type="common">Glume blotch fungus</name>
    <name type="synonym">Parastagonospora nodorum</name>
    <dbReference type="NCBI Taxonomy" id="321614"/>
    <lineage>
        <taxon>Eukaryota</taxon>
        <taxon>Fungi</taxon>
        <taxon>Dikarya</taxon>
        <taxon>Ascomycota</taxon>
        <taxon>Pezizomycotina</taxon>
        <taxon>Dothideomycetes</taxon>
        <taxon>Pleosporomycetidae</taxon>
        <taxon>Pleosporales</taxon>
        <taxon>Pleosporineae</taxon>
        <taxon>Phaeosphaeriaceae</taxon>
        <taxon>Parastagonospora</taxon>
    </lineage>
</organism>
<feature type="compositionally biased region" description="Polar residues" evidence="1">
    <location>
        <begin position="177"/>
        <end position="187"/>
    </location>
</feature>
<evidence type="ECO:0000313" key="2">
    <source>
        <dbReference type="EMBL" id="EAT80193.1"/>
    </source>
</evidence>
<protein>
    <submittedName>
        <fullName evidence="2">Uncharacterized protein</fullName>
    </submittedName>
</protein>
<name>Q0U784_PHANO</name>
<dbReference type="Proteomes" id="UP000001055">
    <property type="component" value="Unassembled WGS sequence"/>
</dbReference>
<feature type="region of interest" description="Disordered" evidence="1">
    <location>
        <begin position="136"/>
        <end position="187"/>
    </location>
</feature>
<evidence type="ECO:0000313" key="3">
    <source>
        <dbReference type="Proteomes" id="UP000001055"/>
    </source>
</evidence>
<proteinExistence type="predicted"/>
<reference evidence="3" key="1">
    <citation type="journal article" date="2007" name="Plant Cell">
        <title>Dothideomycete-plant interactions illuminated by genome sequencing and EST analysis of the wheat pathogen Stagonospora nodorum.</title>
        <authorList>
            <person name="Hane J.K."/>
            <person name="Lowe R.G."/>
            <person name="Solomon P.S."/>
            <person name="Tan K.C."/>
            <person name="Schoch C.L."/>
            <person name="Spatafora J.W."/>
            <person name="Crous P.W."/>
            <person name="Kodira C."/>
            <person name="Birren B.W."/>
            <person name="Galagan J.E."/>
            <person name="Torriani S.F."/>
            <person name="McDonald B.A."/>
            <person name="Oliver R.P."/>
        </authorList>
    </citation>
    <scope>NUCLEOTIDE SEQUENCE [LARGE SCALE GENOMIC DNA]</scope>
    <source>
        <strain evidence="3">SN15 / ATCC MYA-4574 / FGSC 10173</strain>
    </source>
</reference>